<name>A0A2I7KBG1_9RHOB</name>
<dbReference type="Proteomes" id="UP000236447">
    <property type="component" value="Chromosome"/>
</dbReference>
<protein>
    <submittedName>
        <fullName evidence="1">Uncharacterized protein</fullName>
    </submittedName>
</protein>
<dbReference type="RefSeq" id="WP_102883867.1">
    <property type="nucleotide sequence ID" value="NZ_CP010725.1"/>
</dbReference>
<proteinExistence type="predicted"/>
<dbReference type="EMBL" id="CP010725">
    <property type="protein sequence ID" value="AUQ99936.1"/>
    <property type="molecule type" value="Genomic_DNA"/>
</dbReference>
<gene>
    <name evidence="1" type="ORF">PhaeoP88_02581</name>
</gene>
<reference evidence="1 2" key="1">
    <citation type="journal article" date="2017" name="Front. Microbiol.">
        <title>Phaeobacter piscinae sp. nov., a species of the Roseobacter group and potential aquaculture probiont.</title>
        <authorList>
            <person name="Sonnenschein E.C."/>
            <person name="Phippen C.B.W."/>
            <person name="Nielsen K.F."/>
            <person name="Mateiu R.V."/>
            <person name="Melchiorsen J."/>
            <person name="Gram L."/>
            <person name="Overmann J."/>
            <person name="Freese H.M."/>
        </authorList>
    </citation>
    <scope>NUCLEOTIDE SEQUENCE [LARGE SCALE GENOMIC DNA]</scope>
    <source>
        <strain evidence="1 2">P88</strain>
    </source>
</reference>
<evidence type="ECO:0000313" key="2">
    <source>
        <dbReference type="Proteomes" id="UP000236447"/>
    </source>
</evidence>
<dbReference type="AlphaFoldDB" id="A0A2I7KBG1"/>
<organism evidence="1 2">
    <name type="scientific">Phaeobacter inhibens</name>
    <dbReference type="NCBI Taxonomy" id="221822"/>
    <lineage>
        <taxon>Bacteria</taxon>
        <taxon>Pseudomonadati</taxon>
        <taxon>Pseudomonadota</taxon>
        <taxon>Alphaproteobacteria</taxon>
        <taxon>Rhodobacterales</taxon>
        <taxon>Roseobacteraceae</taxon>
        <taxon>Phaeobacter</taxon>
    </lineage>
</organism>
<sequence length="122" mass="14373">MKDEQHVIFVAPNHKLVLKPFYRDQVWLPAIDADKDLGSSKAWLSALELIYDYHGMLYFNDGQEYPTPDIGEVFVDQSNRWMRNFLKAKGGGTEPKHYSNKIERLRIIELYCRLIKQEDELI</sequence>
<reference evidence="1 2" key="2">
    <citation type="journal article" date="2017" name="Genome Biol. Evol.">
        <title>Trajectories and Drivers of Genome Evolution in Surface-Associated Marine Phaeobacter.</title>
        <authorList>
            <person name="Freese H.M."/>
            <person name="Sikorski J."/>
            <person name="Bunk B."/>
            <person name="Scheuner C."/>
            <person name="Meier-Kolthoff J.P."/>
            <person name="Sproer C."/>
            <person name="Gram L."/>
            <person name="Overmann J."/>
        </authorList>
    </citation>
    <scope>NUCLEOTIDE SEQUENCE [LARGE SCALE GENOMIC DNA]</scope>
    <source>
        <strain evidence="1 2">P88</strain>
    </source>
</reference>
<accession>A0A2I7KBG1</accession>
<evidence type="ECO:0000313" key="1">
    <source>
        <dbReference type="EMBL" id="AUQ99936.1"/>
    </source>
</evidence>